<feature type="domain" description="DUF7580" evidence="1">
    <location>
        <begin position="20"/>
        <end position="220"/>
    </location>
</feature>
<dbReference type="Pfam" id="PF24476">
    <property type="entry name" value="DUF7580"/>
    <property type="match status" value="1"/>
</dbReference>
<dbReference type="InterPro" id="IPR056002">
    <property type="entry name" value="DUF7580"/>
</dbReference>
<dbReference type="PANTHER" id="PTHR35186:SF4">
    <property type="entry name" value="PRION-INHIBITION AND PROPAGATION HELO DOMAIN-CONTAINING PROTEIN"/>
    <property type="match status" value="1"/>
</dbReference>
<dbReference type="AlphaFoldDB" id="A0A6A6HBA1"/>
<evidence type="ECO:0000259" key="1">
    <source>
        <dbReference type="Pfam" id="PF24476"/>
    </source>
</evidence>
<sequence>MAQQAPIPLIDVVRCENRSIMSVPQQLQIAHKLALAVLQYQSTPWLRSEWELGDLGLFLTDDDVTDTTLSTLHLSANFRNQKRIVSSNQSLSDVDMAISTHNASAPSAELKQCSKTNRNKVDLQTHQALLYGVENMTLCSLGIALLQIGHRKSLQELRQEHEPNNLYTARRLAASINPLGLKFQKIIQKCLRCDFGSGTDLESTELQGAVFNDVVCELEDLIGKLTL</sequence>
<evidence type="ECO:0000313" key="3">
    <source>
        <dbReference type="Proteomes" id="UP000800092"/>
    </source>
</evidence>
<dbReference type="PANTHER" id="PTHR35186">
    <property type="entry name" value="ANK_REP_REGION DOMAIN-CONTAINING PROTEIN"/>
    <property type="match status" value="1"/>
</dbReference>
<accession>A0A6A6HBA1</accession>
<reference evidence="2" key="1">
    <citation type="journal article" date="2020" name="Stud. Mycol.">
        <title>101 Dothideomycetes genomes: a test case for predicting lifestyles and emergence of pathogens.</title>
        <authorList>
            <person name="Haridas S."/>
            <person name="Albert R."/>
            <person name="Binder M."/>
            <person name="Bloem J."/>
            <person name="Labutti K."/>
            <person name="Salamov A."/>
            <person name="Andreopoulos B."/>
            <person name="Baker S."/>
            <person name="Barry K."/>
            <person name="Bills G."/>
            <person name="Bluhm B."/>
            <person name="Cannon C."/>
            <person name="Castanera R."/>
            <person name="Culley D."/>
            <person name="Daum C."/>
            <person name="Ezra D."/>
            <person name="Gonzalez J."/>
            <person name="Henrissat B."/>
            <person name="Kuo A."/>
            <person name="Liang C."/>
            <person name="Lipzen A."/>
            <person name="Lutzoni F."/>
            <person name="Magnuson J."/>
            <person name="Mondo S."/>
            <person name="Nolan M."/>
            <person name="Ohm R."/>
            <person name="Pangilinan J."/>
            <person name="Park H.-J."/>
            <person name="Ramirez L."/>
            <person name="Alfaro M."/>
            <person name="Sun H."/>
            <person name="Tritt A."/>
            <person name="Yoshinaga Y."/>
            <person name="Zwiers L.-H."/>
            <person name="Turgeon B."/>
            <person name="Goodwin S."/>
            <person name="Spatafora J."/>
            <person name="Crous P."/>
            <person name="Grigoriev I."/>
        </authorList>
    </citation>
    <scope>NUCLEOTIDE SEQUENCE</scope>
    <source>
        <strain evidence="2">Tuck. ex Michener</strain>
    </source>
</reference>
<dbReference type="OrthoDB" id="5331891at2759"/>
<keyword evidence="3" id="KW-1185">Reference proteome</keyword>
<proteinExistence type="predicted"/>
<protein>
    <recommendedName>
        <fullName evidence="1">DUF7580 domain-containing protein</fullName>
    </recommendedName>
</protein>
<name>A0A6A6HBA1_VIRVR</name>
<gene>
    <name evidence="2" type="ORF">EV356DRAFT_532364</name>
</gene>
<evidence type="ECO:0000313" key="2">
    <source>
        <dbReference type="EMBL" id="KAF2235088.1"/>
    </source>
</evidence>
<dbReference type="EMBL" id="ML991794">
    <property type="protein sequence ID" value="KAF2235088.1"/>
    <property type="molecule type" value="Genomic_DNA"/>
</dbReference>
<dbReference type="Proteomes" id="UP000800092">
    <property type="component" value="Unassembled WGS sequence"/>
</dbReference>
<organism evidence="2 3">
    <name type="scientific">Viridothelium virens</name>
    <name type="common">Speckled blister lichen</name>
    <name type="synonym">Trypethelium virens</name>
    <dbReference type="NCBI Taxonomy" id="1048519"/>
    <lineage>
        <taxon>Eukaryota</taxon>
        <taxon>Fungi</taxon>
        <taxon>Dikarya</taxon>
        <taxon>Ascomycota</taxon>
        <taxon>Pezizomycotina</taxon>
        <taxon>Dothideomycetes</taxon>
        <taxon>Dothideomycetes incertae sedis</taxon>
        <taxon>Trypetheliales</taxon>
        <taxon>Trypetheliaceae</taxon>
        <taxon>Viridothelium</taxon>
    </lineage>
</organism>